<keyword evidence="3 6" id="KW-0812">Transmembrane</keyword>
<organism evidence="8 9">
    <name type="scientific">Halovenus aranensis</name>
    <dbReference type="NCBI Taxonomy" id="890420"/>
    <lineage>
        <taxon>Archaea</taxon>
        <taxon>Methanobacteriati</taxon>
        <taxon>Methanobacteriota</taxon>
        <taxon>Stenosarchaea group</taxon>
        <taxon>Halobacteria</taxon>
        <taxon>Halobacteriales</taxon>
        <taxon>Haloarculaceae</taxon>
        <taxon>Halovenus</taxon>
    </lineage>
</organism>
<comment type="subcellular location">
    <subcellularLocation>
        <location evidence="1">Cell membrane</location>
        <topology evidence="1">Multi-pass membrane protein</topology>
    </subcellularLocation>
</comment>
<feature type="transmembrane region" description="Helical" evidence="6">
    <location>
        <begin position="675"/>
        <end position="699"/>
    </location>
</feature>
<evidence type="ECO:0000256" key="5">
    <source>
        <dbReference type="ARBA" id="ARBA00023136"/>
    </source>
</evidence>
<dbReference type="AlphaFoldDB" id="A0A1G8UZ07"/>
<keyword evidence="9" id="KW-1185">Reference proteome</keyword>
<evidence type="ECO:0000313" key="9">
    <source>
        <dbReference type="Proteomes" id="UP000198856"/>
    </source>
</evidence>
<feature type="transmembrane region" description="Helical" evidence="6">
    <location>
        <begin position="326"/>
        <end position="346"/>
    </location>
</feature>
<accession>A0A1G8UZ07</accession>
<protein>
    <submittedName>
        <fullName evidence="8">MMPL family protein</fullName>
    </submittedName>
</protein>
<feature type="transmembrane region" description="Helical" evidence="6">
    <location>
        <begin position="648"/>
        <end position="668"/>
    </location>
</feature>
<feature type="transmembrane region" description="Helical" evidence="6">
    <location>
        <begin position="234"/>
        <end position="251"/>
    </location>
</feature>
<feature type="domain" description="SSD" evidence="7">
    <location>
        <begin position="258"/>
        <end position="383"/>
    </location>
</feature>
<feature type="transmembrane region" description="Helical" evidence="6">
    <location>
        <begin position="286"/>
        <end position="305"/>
    </location>
</feature>
<evidence type="ECO:0000259" key="7">
    <source>
        <dbReference type="PROSITE" id="PS50156"/>
    </source>
</evidence>
<dbReference type="STRING" id="890420.SAMN05216226_105176"/>
<gene>
    <name evidence="8" type="ORF">SAMN05216226_105176</name>
</gene>
<evidence type="ECO:0000256" key="4">
    <source>
        <dbReference type="ARBA" id="ARBA00022989"/>
    </source>
</evidence>
<dbReference type="EMBL" id="FNFC01000005">
    <property type="protein sequence ID" value="SDJ58335.1"/>
    <property type="molecule type" value="Genomic_DNA"/>
</dbReference>
<feature type="transmembrane region" description="Helical" evidence="6">
    <location>
        <begin position="358"/>
        <end position="380"/>
    </location>
</feature>
<keyword evidence="2" id="KW-1003">Cell membrane</keyword>
<dbReference type="PANTHER" id="PTHR33406:SF13">
    <property type="entry name" value="MEMBRANE PROTEIN YDFJ"/>
    <property type="match status" value="1"/>
</dbReference>
<evidence type="ECO:0000256" key="3">
    <source>
        <dbReference type="ARBA" id="ARBA00022692"/>
    </source>
</evidence>
<dbReference type="Proteomes" id="UP000198856">
    <property type="component" value="Unassembled WGS sequence"/>
</dbReference>
<evidence type="ECO:0000256" key="6">
    <source>
        <dbReference type="SAM" id="Phobius"/>
    </source>
</evidence>
<feature type="transmembrane region" description="Helical" evidence="6">
    <location>
        <begin position="746"/>
        <end position="770"/>
    </location>
</feature>
<dbReference type="SUPFAM" id="SSF82866">
    <property type="entry name" value="Multidrug efflux transporter AcrB transmembrane domain"/>
    <property type="match status" value="2"/>
</dbReference>
<dbReference type="InterPro" id="IPR050545">
    <property type="entry name" value="Mycobact_MmpL"/>
</dbReference>
<feature type="domain" description="SSD" evidence="7">
    <location>
        <begin position="662"/>
        <end position="804"/>
    </location>
</feature>
<feature type="transmembrane region" description="Helical" evidence="6">
    <location>
        <begin position="705"/>
        <end position="725"/>
    </location>
</feature>
<feature type="transmembrane region" description="Helical" evidence="6">
    <location>
        <begin position="20"/>
        <end position="38"/>
    </location>
</feature>
<keyword evidence="4 6" id="KW-1133">Transmembrane helix</keyword>
<keyword evidence="5 6" id="KW-0472">Membrane</keyword>
<dbReference type="OrthoDB" id="42357at2157"/>
<evidence type="ECO:0000256" key="1">
    <source>
        <dbReference type="ARBA" id="ARBA00004651"/>
    </source>
</evidence>
<feature type="transmembrane region" description="Helical" evidence="6">
    <location>
        <begin position="782"/>
        <end position="806"/>
    </location>
</feature>
<evidence type="ECO:0000313" key="8">
    <source>
        <dbReference type="EMBL" id="SDJ58335.1"/>
    </source>
</evidence>
<dbReference type="Pfam" id="PF03176">
    <property type="entry name" value="MMPL"/>
    <property type="match status" value="2"/>
</dbReference>
<dbReference type="InterPro" id="IPR004869">
    <property type="entry name" value="MMPL_dom"/>
</dbReference>
<dbReference type="InterPro" id="IPR000731">
    <property type="entry name" value="SSD"/>
</dbReference>
<reference evidence="8 9" key="1">
    <citation type="submission" date="2016-10" db="EMBL/GenBank/DDBJ databases">
        <authorList>
            <person name="de Groot N.N."/>
        </authorList>
    </citation>
    <scope>NUCLEOTIDE SEQUENCE [LARGE SCALE GENOMIC DNA]</scope>
    <source>
        <strain evidence="8 9">IBRC-M10015</strain>
    </source>
</reference>
<dbReference type="GO" id="GO:0005886">
    <property type="term" value="C:plasma membrane"/>
    <property type="evidence" value="ECO:0007669"/>
    <property type="project" value="UniProtKB-SubCell"/>
</dbReference>
<dbReference type="Gene3D" id="1.20.1640.10">
    <property type="entry name" value="Multidrug efflux transporter AcrB transmembrane domain"/>
    <property type="match status" value="2"/>
</dbReference>
<name>A0A1G8UZ07_9EURY</name>
<feature type="transmembrane region" description="Helical" evidence="6">
    <location>
        <begin position="258"/>
        <end position="280"/>
    </location>
</feature>
<sequence length="825" mass="86038">MIRRVFDRLVDLVTTHNRVVILVMVLLTAGMVVGMGQLDTESQAEQDDLFPETAASTAADYIEENYRNDNQTAVSAVYVRDQSGNALSKGSLLESIEYQQAVLDNDSVAGTLVGEPHSIASAVATTLAGEGGSLDEQRATLDAASAEAVENAIEATLSADDSDLLGLLPDSYEPGTASAESTRLLFQFASEEGPPSDAQHALFAEAGGRPGYFTLGEHAASEASAQLNENTMQLVVPIALVLVLGVLAVTYRNIVDVIVGLVGVLVSVLWMFGILGWLGIGAGMTMIIGPVLITGLSIDFSFHVFNRYREQRGPDDGIRESMNRGVRSVAVALGLVTVTAAIGFLSNVVNPVGTIRNLGVGITLGVASALVVFTTLVPALKISIDGTLERVGIDRHADPLGHGALVGPALRSAVVLAKRAAPVVLVVAVIAGAAGGVAWTTLDEENFQQQTEPAAEWKQQLPGPLAWEDPEFNRNQQYVQSSFSAVAADQSARFQLLVEGDVTADDALDTVSEATGSGAFTPQNPSTERLSPMTVIRSVAAEDADFAETVADADTNGDGVPDTGLETVYDHLYAVAPERAGQVVERADGEYRSLRAVGPAESAGFGDDRTEDIQAMAADIDAQHSALTATAVSNAIVMDAGLDEVTDGILRVLVLALAAVSAGLVVVFRSIHDSAAVGAVTALPITLVTGLVVGGMAVLDVPLTLLTALLMSLVVGLGIDYNIHITDRFLQELDHGQSGFDALETAVTGTGGALFGSALSSGGAFLALLIHPHPQIESFGLLVVLALFAAFLVSVFVLPSALALWWHHSGTEPQPAQSTEPAATD</sequence>
<dbReference type="RefSeq" id="WP_092701112.1">
    <property type="nucleotide sequence ID" value="NZ_FNFC01000005.1"/>
</dbReference>
<dbReference type="PANTHER" id="PTHR33406">
    <property type="entry name" value="MEMBRANE PROTEIN MJ1562-RELATED"/>
    <property type="match status" value="1"/>
</dbReference>
<evidence type="ECO:0000256" key="2">
    <source>
        <dbReference type="ARBA" id="ARBA00022475"/>
    </source>
</evidence>
<feature type="transmembrane region" description="Helical" evidence="6">
    <location>
        <begin position="420"/>
        <end position="442"/>
    </location>
</feature>
<proteinExistence type="predicted"/>
<dbReference type="PROSITE" id="PS50156">
    <property type="entry name" value="SSD"/>
    <property type="match status" value="2"/>
</dbReference>